<comment type="subunit">
    <text evidence="3">Homotetramer.</text>
</comment>
<dbReference type="InterPro" id="IPR001597">
    <property type="entry name" value="ArAA_b-elim_lyase/Thr_aldolase"/>
</dbReference>
<comment type="cofactor">
    <cofactor evidence="1 5">
        <name>pyridoxal 5'-phosphate</name>
        <dbReference type="ChEBI" id="CHEBI:597326"/>
    </cofactor>
</comment>
<dbReference type="InterPro" id="IPR026273">
    <property type="entry name" value="Low_specificity_L-TA_bact"/>
</dbReference>
<dbReference type="OrthoDB" id="9774495at2"/>
<sequence>MDFRSDNVTGAHPKVLEALVAANRESVSSYGEDPISARVTRKLSEIFETDCTVFPVATGSAANALALATMTPPWGAIFCHEVSHVAVDECGAPEFFTGGAKLVNLGGKGGKIEAGEIEARGGAGKGVVHHVQPASVSITQATEFGTVYRQDEIAAIGAACKRHGLRYHMDGARFANALVTLNRSPADLTWRAGIEALSFGATKNGALGVEAVVLFDKTMAAEFELRRKRAGHLFSKMRFLSAQLEAYLEGDLWLANARHANAMAKRLADGLARLPGSKLENEVEANEIFVRLPEAAVAGLEHEGFKFYRWDGAQFLRLVTAWNTEVQAVDAFLAAAKRLLAANAA</sequence>
<evidence type="ECO:0000313" key="7">
    <source>
        <dbReference type="EMBL" id="QEX18789.1"/>
    </source>
</evidence>
<dbReference type="Proteomes" id="UP000326202">
    <property type="component" value="Chromosome"/>
</dbReference>
<dbReference type="AlphaFoldDB" id="A0A5J6MN59"/>
<reference evidence="7 8" key="1">
    <citation type="submission" date="2019-08" db="EMBL/GenBank/DDBJ databases">
        <title>Hyperibacter terrae gen. nov., sp. nov. and Hyperibacter viscosus sp. nov., two new members in the family Rhodospirillaceae isolated from the rhizosphere of Hypericum perforatum.</title>
        <authorList>
            <person name="Noviana Z."/>
        </authorList>
    </citation>
    <scope>NUCLEOTIDE SEQUENCE [LARGE SCALE GENOMIC DNA]</scope>
    <source>
        <strain evidence="7 8">R5913</strain>
    </source>
</reference>
<proteinExistence type="inferred from homology"/>
<dbReference type="InterPro" id="IPR015422">
    <property type="entry name" value="PyrdxlP-dep_Trfase_small"/>
</dbReference>
<dbReference type="KEGG" id="htq:FRZ44_41000"/>
<protein>
    <recommendedName>
        <fullName evidence="5">L-threonine aldolase</fullName>
        <ecNumber evidence="5">4.1.2.48</ecNumber>
    </recommendedName>
</protein>
<gene>
    <name evidence="7" type="ORF">FRZ44_41000</name>
</gene>
<evidence type="ECO:0000256" key="4">
    <source>
        <dbReference type="ARBA" id="ARBA00022898"/>
    </source>
</evidence>
<comment type="catalytic activity">
    <reaction evidence="5">
        <text>L-threonine = acetaldehyde + glycine</text>
        <dbReference type="Rhea" id="RHEA:19625"/>
        <dbReference type="ChEBI" id="CHEBI:15343"/>
        <dbReference type="ChEBI" id="CHEBI:57305"/>
        <dbReference type="ChEBI" id="CHEBI:57926"/>
        <dbReference type="EC" id="4.1.2.48"/>
    </reaction>
</comment>
<dbReference type="PANTHER" id="PTHR48097:SF5">
    <property type="entry name" value="LOW SPECIFICITY L-THREONINE ALDOLASE"/>
    <property type="match status" value="1"/>
</dbReference>
<evidence type="ECO:0000256" key="3">
    <source>
        <dbReference type="ARBA" id="ARBA00011881"/>
    </source>
</evidence>
<dbReference type="EC" id="4.1.2.48" evidence="5"/>
<dbReference type="Pfam" id="PF01212">
    <property type="entry name" value="Beta_elim_lyase"/>
    <property type="match status" value="1"/>
</dbReference>
<dbReference type="Gene3D" id="3.40.640.10">
    <property type="entry name" value="Type I PLP-dependent aspartate aminotransferase-like (Major domain)"/>
    <property type="match status" value="1"/>
</dbReference>
<evidence type="ECO:0000313" key="8">
    <source>
        <dbReference type="Proteomes" id="UP000326202"/>
    </source>
</evidence>
<keyword evidence="4 5" id="KW-0663">Pyridoxal phosphate</keyword>
<keyword evidence="8" id="KW-1185">Reference proteome</keyword>
<dbReference type="EMBL" id="CP042906">
    <property type="protein sequence ID" value="QEX18789.1"/>
    <property type="molecule type" value="Genomic_DNA"/>
</dbReference>
<dbReference type="SUPFAM" id="SSF53383">
    <property type="entry name" value="PLP-dependent transferases"/>
    <property type="match status" value="1"/>
</dbReference>
<evidence type="ECO:0000256" key="5">
    <source>
        <dbReference type="PIRNR" id="PIRNR038940"/>
    </source>
</evidence>
<dbReference type="PANTHER" id="PTHR48097">
    <property type="entry name" value="L-THREONINE ALDOLASE-RELATED"/>
    <property type="match status" value="1"/>
</dbReference>
<evidence type="ECO:0000256" key="2">
    <source>
        <dbReference type="ARBA" id="ARBA00006966"/>
    </source>
</evidence>
<comment type="function">
    <text evidence="5">Catalyzes the cleavage of L-allo-threonine and L-threonine to glycine and acetaldehyde.</text>
</comment>
<accession>A0A5J6MN59</accession>
<dbReference type="InterPro" id="IPR015421">
    <property type="entry name" value="PyrdxlP-dep_Trfase_major"/>
</dbReference>
<organism evidence="7 8">
    <name type="scientific">Hypericibacter terrae</name>
    <dbReference type="NCBI Taxonomy" id="2602015"/>
    <lineage>
        <taxon>Bacteria</taxon>
        <taxon>Pseudomonadati</taxon>
        <taxon>Pseudomonadota</taxon>
        <taxon>Alphaproteobacteria</taxon>
        <taxon>Rhodospirillales</taxon>
        <taxon>Dongiaceae</taxon>
        <taxon>Hypericibacter</taxon>
    </lineage>
</organism>
<feature type="domain" description="Aromatic amino acid beta-eliminating lyase/threonine aldolase" evidence="6">
    <location>
        <begin position="2"/>
        <end position="292"/>
    </location>
</feature>
<comment type="similarity">
    <text evidence="2 5">Belongs to the threonine aldolase family.</text>
</comment>
<evidence type="ECO:0000256" key="1">
    <source>
        <dbReference type="ARBA" id="ARBA00001933"/>
    </source>
</evidence>
<dbReference type="GO" id="GO:0006567">
    <property type="term" value="P:L-threonine catabolic process"/>
    <property type="evidence" value="ECO:0007669"/>
    <property type="project" value="UniProtKB-UniRule"/>
</dbReference>
<dbReference type="InterPro" id="IPR015424">
    <property type="entry name" value="PyrdxlP-dep_Trfase"/>
</dbReference>
<evidence type="ECO:0000259" key="6">
    <source>
        <dbReference type="Pfam" id="PF01212"/>
    </source>
</evidence>
<keyword evidence="5" id="KW-0456">Lyase</keyword>
<dbReference type="CDD" id="cd06502">
    <property type="entry name" value="TA_like"/>
    <property type="match status" value="1"/>
</dbReference>
<name>A0A5J6MN59_9PROT</name>
<dbReference type="PIRSF" id="PIRSF038940">
    <property type="entry name" value="Low_specificity_LTA"/>
    <property type="match status" value="1"/>
</dbReference>
<dbReference type="Gene3D" id="3.90.1150.10">
    <property type="entry name" value="Aspartate Aminotransferase, domain 1"/>
    <property type="match status" value="1"/>
</dbReference>
<comment type="catalytic activity">
    <reaction evidence="5">
        <text>L-allo-threonine = acetaldehyde + glycine</text>
        <dbReference type="Rhea" id="RHEA:26209"/>
        <dbReference type="ChEBI" id="CHEBI:15343"/>
        <dbReference type="ChEBI" id="CHEBI:57305"/>
        <dbReference type="ChEBI" id="CHEBI:58585"/>
        <dbReference type="EC" id="4.1.2.48"/>
    </reaction>
</comment>
<dbReference type="GO" id="GO:0008732">
    <property type="term" value="F:L-allo-threonine aldolase activity"/>
    <property type="evidence" value="ECO:0007669"/>
    <property type="project" value="RHEA"/>
</dbReference>